<dbReference type="Proteomes" id="UP001460270">
    <property type="component" value="Unassembled WGS sequence"/>
</dbReference>
<protein>
    <submittedName>
        <fullName evidence="2">Uncharacterized protein</fullName>
    </submittedName>
</protein>
<evidence type="ECO:0000256" key="1">
    <source>
        <dbReference type="SAM" id="MobiDB-lite"/>
    </source>
</evidence>
<feature type="compositionally biased region" description="Low complexity" evidence="1">
    <location>
        <begin position="124"/>
        <end position="136"/>
    </location>
</feature>
<accession>A0AAW0PJN6</accession>
<organism evidence="2 3">
    <name type="scientific">Mugilogobius chulae</name>
    <name type="common">yellowstripe goby</name>
    <dbReference type="NCBI Taxonomy" id="88201"/>
    <lineage>
        <taxon>Eukaryota</taxon>
        <taxon>Metazoa</taxon>
        <taxon>Chordata</taxon>
        <taxon>Craniata</taxon>
        <taxon>Vertebrata</taxon>
        <taxon>Euteleostomi</taxon>
        <taxon>Actinopterygii</taxon>
        <taxon>Neopterygii</taxon>
        <taxon>Teleostei</taxon>
        <taxon>Neoteleostei</taxon>
        <taxon>Acanthomorphata</taxon>
        <taxon>Gobiaria</taxon>
        <taxon>Gobiiformes</taxon>
        <taxon>Gobioidei</taxon>
        <taxon>Gobiidae</taxon>
        <taxon>Gobionellinae</taxon>
        <taxon>Mugilogobius</taxon>
    </lineage>
</organism>
<sequence>MDNNILKFITIAFVIQHCRSEDLTSSILSSAASLHDESQAFSQDQESVRAEVVPVVAPPSLQEVQQAVQEASEKEGQGAEEVLKGLLERVVEAALGAAESSWESKTEEPAAVTVEGAGMGEDGQTGQAEEGQVVEEPGVEQKVVETLEDGAL</sequence>
<evidence type="ECO:0000313" key="3">
    <source>
        <dbReference type="Proteomes" id="UP001460270"/>
    </source>
</evidence>
<dbReference type="AlphaFoldDB" id="A0AAW0PJN6"/>
<gene>
    <name evidence="2" type="ORF">WMY93_006418</name>
</gene>
<feature type="region of interest" description="Disordered" evidence="1">
    <location>
        <begin position="97"/>
        <end position="152"/>
    </location>
</feature>
<keyword evidence="3" id="KW-1185">Reference proteome</keyword>
<evidence type="ECO:0000313" key="2">
    <source>
        <dbReference type="EMBL" id="KAK7930023.1"/>
    </source>
</evidence>
<dbReference type="EMBL" id="JBBPFD010000004">
    <property type="protein sequence ID" value="KAK7930023.1"/>
    <property type="molecule type" value="Genomic_DNA"/>
</dbReference>
<reference evidence="3" key="1">
    <citation type="submission" date="2024-04" db="EMBL/GenBank/DDBJ databases">
        <title>Salinicola lusitanus LLJ914,a marine bacterium isolated from the Okinawa Trough.</title>
        <authorList>
            <person name="Li J."/>
        </authorList>
    </citation>
    <scope>NUCLEOTIDE SEQUENCE [LARGE SCALE GENOMIC DNA]</scope>
</reference>
<comment type="caution">
    <text evidence="2">The sequence shown here is derived from an EMBL/GenBank/DDBJ whole genome shotgun (WGS) entry which is preliminary data.</text>
</comment>
<name>A0AAW0PJN6_9GOBI</name>
<proteinExistence type="predicted"/>